<keyword evidence="9" id="KW-1185">Reference proteome</keyword>
<comment type="caution">
    <text evidence="8">The sequence shown here is derived from an EMBL/GenBank/DDBJ whole genome shotgun (WGS) entry which is preliminary data.</text>
</comment>
<feature type="transmembrane region" description="Helical" evidence="6">
    <location>
        <begin position="199"/>
        <end position="216"/>
    </location>
</feature>
<evidence type="ECO:0000313" key="9">
    <source>
        <dbReference type="Proteomes" id="UP000774000"/>
    </source>
</evidence>
<dbReference type="InterPro" id="IPR032816">
    <property type="entry name" value="VTT_dom"/>
</dbReference>
<feature type="transmembrane region" description="Helical" evidence="6">
    <location>
        <begin position="165"/>
        <end position="187"/>
    </location>
</feature>
<evidence type="ECO:0000256" key="1">
    <source>
        <dbReference type="ARBA" id="ARBA00004651"/>
    </source>
</evidence>
<keyword evidence="4 6" id="KW-1133">Transmembrane helix</keyword>
<feature type="domain" description="VTT" evidence="7">
    <location>
        <begin position="71"/>
        <end position="187"/>
    </location>
</feature>
<gene>
    <name evidence="8" type="ORF">JOC47_001253</name>
</gene>
<dbReference type="Proteomes" id="UP000774000">
    <property type="component" value="Unassembled WGS sequence"/>
</dbReference>
<dbReference type="Pfam" id="PF09335">
    <property type="entry name" value="VTT_dom"/>
    <property type="match status" value="1"/>
</dbReference>
<dbReference type="EMBL" id="JAFBDQ010000005">
    <property type="protein sequence ID" value="MBM7556410.1"/>
    <property type="molecule type" value="Genomic_DNA"/>
</dbReference>
<sequence>MSKESSGSNNWIKIVAFIAIIVAVFFVVKQMGYMKYLKDPQMLKQAIDGLGFWGPVVFIGLWIASAVFLLPGGALGLVGGVLFGPWLGTTYTIFGATLGAVAAFLAGKYVARDMVKSMVENNPKLQKIDKGVEEEGWRFLMLTRLVPVFPYNVQNYVYALTAVDLLTYTWTTFVFMLPGSLAFSFAGGAVTSGGSPVKIIAYLAVAGLVLFGISLIPKWLKKKSDADVLDEIEEAEE</sequence>
<evidence type="ECO:0000256" key="2">
    <source>
        <dbReference type="ARBA" id="ARBA00022475"/>
    </source>
</evidence>
<feature type="transmembrane region" description="Helical" evidence="6">
    <location>
        <begin position="90"/>
        <end position="111"/>
    </location>
</feature>
<feature type="transmembrane region" description="Helical" evidence="6">
    <location>
        <begin position="49"/>
        <end position="70"/>
    </location>
</feature>
<accession>A0A938XW83</accession>
<protein>
    <recommendedName>
        <fullName evidence="6">TVP38/TMEM64 family membrane protein</fullName>
    </recommendedName>
</protein>
<keyword evidence="3 6" id="KW-0812">Transmembrane</keyword>
<dbReference type="PANTHER" id="PTHR12677:SF59">
    <property type="entry name" value="GOLGI APPARATUS MEMBRANE PROTEIN TVP38-RELATED"/>
    <property type="match status" value="1"/>
</dbReference>
<feature type="transmembrane region" description="Helical" evidence="6">
    <location>
        <begin position="12"/>
        <end position="28"/>
    </location>
</feature>
<evidence type="ECO:0000256" key="6">
    <source>
        <dbReference type="RuleBase" id="RU366058"/>
    </source>
</evidence>
<proteinExistence type="inferred from homology"/>
<keyword evidence="5 6" id="KW-0472">Membrane</keyword>
<organism evidence="8 9">
    <name type="scientific">Halanaerobacter jeridensis</name>
    <dbReference type="NCBI Taxonomy" id="706427"/>
    <lineage>
        <taxon>Bacteria</taxon>
        <taxon>Bacillati</taxon>
        <taxon>Bacillota</taxon>
        <taxon>Clostridia</taxon>
        <taxon>Halanaerobiales</taxon>
        <taxon>Halobacteroidaceae</taxon>
        <taxon>Halanaerobacter</taxon>
    </lineage>
</organism>
<name>A0A938XW83_9FIRM</name>
<dbReference type="InterPro" id="IPR015414">
    <property type="entry name" value="TMEM64"/>
</dbReference>
<reference evidence="8" key="1">
    <citation type="submission" date="2021-01" db="EMBL/GenBank/DDBJ databases">
        <title>Genomic Encyclopedia of Type Strains, Phase IV (KMG-IV): sequencing the most valuable type-strain genomes for metagenomic binning, comparative biology and taxonomic classification.</title>
        <authorList>
            <person name="Goeker M."/>
        </authorList>
    </citation>
    <scope>NUCLEOTIDE SEQUENCE</scope>
    <source>
        <strain evidence="8">DSM 23230</strain>
    </source>
</reference>
<keyword evidence="2 6" id="KW-1003">Cell membrane</keyword>
<evidence type="ECO:0000313" key="8">
    <source>
        <dbReference type="EMBL" id="MBM7556410.1"/>
    </source>
</evidence>
<evidence type="ECO:0000256" key="4">
    <source>
        <dbReference type="ARBA" id="ARBA00022989"/>
    </source>
</evidence>
<dbReference type="PANTHER" id="PTHR12677">
    <property type="entry name" value="GOLGI APPARATUS MEMBRANE PROTEIN TVP38-RELATED"/>
    <property type="match status" value="1"/>
</dbReference>
<evidence type="ECO:0000259" key="7">
    <source>
        <dbReference type="Pfam" id="PF09335"/>
    </source>
</evidence>
<evidence type="ECO:0000256" key="5">
    <source>
        <dbReference type="ARBA" id="ARBA00023136"/>
    </source>
</evidence>
<dbReference type="AlphaFoldDB" id="A0A938XW83"/>
<comment type="similarity">
    <text evidence="6">Belongs to the TVP38/TMEM64 family.</text>
</comment>
<dbReference type="RefSeq" id="WP_204701188.1">
    <property type="nucleotide sequence ID" value="NZ_JAFBDQ010000005.1"/>
</dbReference>
<comment type="subcellular location">
    <subcellularLocation>
        <location evidence="1 6">Cell membrane</location>
        <topology evidence="1 6">Multi-pass membrane protein</topology>
    </subcellularLocation>
</comment>
<dbReference type="GO" id="GO:0005886">
    <property type="term" value="C:plasma membrane"/>
    <property type="evidence" value="ECO:0007669"/>
    <property type="project" value="UniProtKB-SubCell"/>
</dbReference>
<evidence type="ECO:0000256" key="3">
    <source>
        <dbReference type="ARBA" id="ARBA00022692"/>
    </source>
</evidence>